<keyword evidence="2" id="KW-0813">Transport</keyword>
<evidence type="ECO:0000313" key="15">
    <source>
        <dbReference type="Proteomes" id="UP001177140"/>
    </source>
</evidence>
<dbReference type="InterPro" id="IPR008271">
    <property type="entry name" value="Ser/Thr_kinase_AS"/>
</dbReference>
<gene>
    <name evidence="14" type="ORF">MKW94_021149</name>
</gene>
<dbReference type="FunFam" id="3.30.200.20:FF:000042">
    <property type="entry name" value="Aurora kinase A"/>
    <property type="match status" value="1"/>
</dbReference>
<dbReference type="CDD" id="cd14009">
    <property type="entry name" value="STKc_ATG1_ULK_like"/>
    <property type="match status" value="1"/>
</dbReference>
<evidence type="ECO:0000256" key="2">
    <source>
        <dbReference type="ARBA" id="ARBA00022448"/>
    </source>
</evidence>
<dbReference type="PANTHER" id="PTHR24348:SF68">
    <property type="entry name" value="SERINE_THREONINE-PROTEIN KINASE ATG1C"/>
    <property type="match status" value="1"/>
</dbReference>
<evidence type="ECO:0000256" key="11">
    <source>
        <dbReference type="PROSITE-ProRule" id="PRU10141"/>
    </source>
</evidence>
<evidence type="ECO:0000256" key="4">
    <source>
        <dbReference type="ARBA" id="ARBA00022679"/>
    </source>
</evidence>
<dbReference type="GO" id="GO:0015031">
    <property type="term" value="P:protein transport"/>
    <property type="evidence" value="ECO:0007669"/>
    <property type="project" value="UniProtKB-KW"/>
</dbReference>
<dbReference type="GO" id="GO:0005524">
    <property type="term" value="F:ATP binding"/>
    <property type="evidence" value="ECO:0007669"/>
    <property type="project" value="UniProtKB-UniRule"/>
</dbReference>
<reference evidence="14" key="1">
    <citation type="submission" date="2022-03" db="EMBL/GenBank/DDBJ databases">
        <title>A functionally conserved STORR gene fusion in Papaver species that diverged 16.8 million years ago.</title>
        <authorList>
            <person name="Catania T."/>
        </authorList>
    </citation>
    <scope>NUCLEOTIDE SEQUENCE</scope>
    <source>
        <strain evidence="14">S-191538</strain>
    </source>
</reference>
<protein>
    <recommendedName>
        <fullName evidence="13">Protein kinase domain-containing protein</fullName>
    </recommendedName>
</protein>
<feature type="region of interest" description="Disordered" evidence="12">
    <location>
        <begin position="323"/>
        <end position="342"/>
    </location>
</feature>
<evidence type="ECO:0000256" key="3">
    <source>
        <dbReference type="ARBA" id="ARBA00022527"/>
    </source>
</evidence>
<dbReference type="GO" id="GO:0005776">
    <property type="term" value="C:autophagosome"/>
    <property type="evidence" value="ECO:0007669"/>
    <property type="project" value="UniProtKB-SubCell"/>
</dbReference>
<dbReference type="GO" id="GO:0010506">
    <property type="term" value="P:regulation of autophagy"/>
    <property type="evidence" value="ECO:0007669"/>
    <property type="project" value="InterPro"/>
</dbReference>
<keyword evidence="3" id="KW-0723">Serine/threonine-protein kinase</keyword>
<keyword evidence="7 11" id="KW-0067">ATP-binding</keyword>
<keyword evidence="4" id="KW-0808">Transferase</keyword>
<organism evidence="14 15">
    <name type="scientific">Papaver nudicaule</name>
    <name type="common">Iceland poppy</name>
    <dbReference type="NCBI Taxonomy" id="74823"/>
    <lineage>
        <taxon>Eukaryota</taxon>
        <taxon>Viridiplantae</taxon>
        <taxon>Streptophyta</taxon>
        <taxon>Embryophyta</taxon>
        <taxon>Tracheophyta</taxon>
        <taxon>Spermatophyta</taxon>
        <taxon>Magnoliopsida</taxon>
        <taxon>Ranunculales</taxon>
        <taxon>Papaveraceae</taxon>
        <taxon>Papaveroideae</taxon>
        <taxon>Papaver</taxon>
    </lineage>
</organism>
<dbReference type="InterPro" id="IPR017441">
    <property type="entry name" value="Protein_kinase_ATP_BS"/>
</dbReference>
<dbReference type="Proteomes" id="UP001177140">
    <property type="component" value="Unassembled WGS sequence"/>
</dbReference>
<evidence type="ECO:0000313" key="14">
    <source>
        <dbReference type="EMBL" id="MCL7025993.1"/>
    </source>
</evidence>
<name>A0AA41S452_PAPNU</name>
<dbReference type="InterPro" id="IPR011009">
    <property type="entry name" value="Kinase-like_dom_sf"/>
</dbReference>
<feature type="domain" description="Protein kinase" evidence="13">
    <location>
        <begin position="22"/>
        <end position="279"/>
    </location>
</feature>
<evidence type="ECO:0000256" key="10">
    <source>
        <dbReference type="ARBA" id="ARBA00053729"/>
    </source>
</evidence>
<dbReference type="EMBL" id="JAJJMA010051468">
    <property type="protein sequence ID" value="MCL7025993.1"/>
    <property type="molecule type" value="Genomic_DNA"/>
</dbReference>
<comment type="function">
    <text evidence="10">Serine/threonine protein kinase involved in autophagy. The ATG1-ATG13 protein kinase complex regulates downstream events required for autophagosome enclosure and/or vacuolar delivery.</text>
</comment>
<evidence type="ECO:0000256" key="7">
    <source>
        <dbReference type="ARBA" id="ARBA00022840"/>
    </source>
</evidence>
<dbReference type="AlphaFoldDB" id="A0AA41S452"/>
<keyword evidence="15" id="KW-1185">Reference proteome</keyword>
<comment type="subcellular location">
    <subcellularLocation>
        <location evidence="1">Cytoplasmic vesicle</location>
        <location evidence="1">Autophagosome</location>
    </subcellularLocation>
</comment>
<evidence type="ECO:0000256" key="6">
    <source>
        <dbReference type="ARBA" id="ARBA00022777"/>
    </source>
</evidence>
<dbReference type="GO" id="GO:0006914">
    <property type="term" value="P:autophagy"/>
    <property type="evidence" value="ECO:0007669"/>
    <property type="project" value="UniProtKB-KW"/>
</dbReference>
<dbReference type="FunFam" id="1.10.510.10:FF:000548">
    <property type="entry name" value="Serine/threonine-protein kinase ATG1"/>
    <property type="match status" value="1"/>
</dbReference>
<dbReference type="Gene3D" id="1.10.510.10">
    <property type="entry name" value="Transferase(Phosphotransferase) domain 1"/>
    <property type="match status" value="1"/>
</dbReference>
<proteinExistence type="predicted"/>
<evidence type="ECO:0000256" key="9">
    <source>
        <dbReference type="ARBA" id="ARBA00023006"/>
    </source>
</evidence>
<keyword evidence="8" id="KW-0653">Protein transport</keyword>
<dbReference type="SMART" id="SM00220">
    <property type="entry name" value="S_TKc"/>
    <property type="match status" value="1"/>
</dbReference>
<keyword evidence="6" id="KW-0418">Kinase</keyword>
<evidence type="ECO:0000256" key="5">
    <source>
        <dbReference type="ARBA" id="ARBA00022741"/>
    </source>
</evidence>
<evidence type="ECO:0000259" key="13">
    <source>
        <dbReference type="PROSITE" id="PS50011"/>
    </source>
</evidence>
<evidence type="ECO:0000256" key="12">
    <source>
        <dbReference type="SAM" id="MobiDB-lite"/>
    </source>
</evidence>
<dbReference type="GO" id="GO:0004674">
    <property type="term" value="F:protein serine/threonine kinase activity"/>
    <property type="evidence" value="ECO:0007669"/>
    <property type="project" value="UniProtKB-KW"/>
</dbReference>
<feature type="binding site" evidence="11">
    <location>
        <position position="51"/>
    </location>
    <ligand>
        <name>ATP</name>
        <dbReference type="ChEBI" id="CHEBI:30616"/>
    </ligand>
</feature>
<dbReference type="InterPro" id="IPR045269">
    <property type="entry name" value="Atg1-like"/>
</dbReference>
<keyword evidence="9" id="KW-0072">Autophagy</keyword>
<accession>A0AA41S452</accession>
<evidence type="ECO:0000256" key="1">
    <source>
        <dbReference type="ARBA" id="ARBA00004419"/>
    </source>
</evidence>
<dbReference type="PROSITE" id="PS50011">
    <property type="entry name" value="PROTEIN_KINASE_DOM"/>
    <property type="match status" value="1"/>
</dbReference>
<comment type="caution">
    <text evidence="14">The sequence shown here is derived from an EMBL/GenBank/DDBJ whole genome shotgun (WGS) entry which is preliminary data.</text>
</comment>
<keyword evidence="5 11" id="KW-0547">Nucleotide-binding</keyword>
<dbReference type="InterPro" id="IPR000719">
    <property type="entry name" value="Prot_kinase_dom"/>
</dbReference>
<dbReference type="PROSITE" id="PS00107">
    <property type="entry name" value="PROTEIN_KINASE_ATP"/>
    <property type="match status" value="1"/>
</dbReference>
<evidence type="ECO:0000256" key="8">
    <source>
        <dbReference type="ARBA" id="ARBA00022927"/>
    </source>
</evidence>
<dbReference type="InterPro" id="IPR056281">
    <property type="entry name" value="MIT_ATG1a/b/c"/>
</dbReference>
<dbReference type="Pfam" id="PF24497">
    <property type="entry name" value="MIT_ATG1"/>
    <property type="match status" value="1"/>
</dbReference>
<dbReference type="SUPFAM" id="SSF56112">
    <property type="entry name" value="Protein kinase-like (PK-like)"/>
    <property type="match status" value="1"/>
</dbReference>
<dbReference type="Pfam" id="PF00069">
    <property type="entry name" value="Pkinase"/>
    <property type="match status" value="1"/>
</dbReference>
<dbReference type="PROSITE" id="PS00108">
    <property type="entry name" value="PROTEIN_KINASE_ST"/>
    <property type="match status" value="1"/>
</dbReference>
<sequence>MAQSSSSSSNRGNHNSRVIGDYIVGKQIGSGSFSFVWHGRHRVHGQEVAIKEIIMDRLSKKLQESLVSEIVILKNINHPNIIRLHDIIEVQGRIHLILEYCKGGDLSLHIQRKGKVTEDTAKHFMQQLAAGLKILREHNVIHRDLKPQNLLLTTNDDRAVLKIADFGFARSLQPRGLAETLCGSPLYMAPEIMQFQKYDAKADLWSVGAILYQLVMGKTPFTGSNQIQLLQNIMKSNELYFPPDFKELSSDCMDLCRKLLRRNPVERLTFEEFFGHMFLSDQKCIESSRTPPRTKVVNTAAECRPGRPAEASSQDDCFPFALDDDTSGPDASPSHPLSIGSMRFSDTRHKHETVVLNIDHHMTSDGSIRESTTIVGQIPSGASSRVMDSLENIDLEYVLVPGHPMEDSCLSSNASRVHHLPCKSDSSSTVSLCKNSVPVPITGARMMNTYEAGSMESHNSLPSGSSQGSMDMGDALDQPSAHCLTRIKSLQQCASAITELVNQKIDSGSPLEAFSLQLVILAIWKQAMHICHTQAASAIVGSPTQETTRIRGGKSLNIVGTQGPEAVCSQIEKEFLLEVGNAEELARGVVPVDGNVEMPDAMEIIFQSALASGRHGAVDELMGEIDSAVGRYSKAVHLLVFLLVEAPSLILNPPFSLTNSDRFRLQSYIEILKNRQSQSRSQRMAIYKSEEQQCPP</sequence>
<dbReference type="PANTHER" id="PTHR24348">
    <property type="entry name" value="SERINE/THREONINE-PROTEIN KINASE UNC-51-RELATED"/>
    <property type="match status" value="1"/>
</dbReference>